<dbReference type="AlphaFoldDB" id="A0A5C3LF53"/>
<accession>A0A5C3LF53</accession>
<reference evidence="1 2" key="1">
    <citation type="journal article" date="2019" name="Nat. Ecol. Evol.">
        <title>Megaphylogeny resolves global patterns of mushroom evolution.</title>
        <authorList>
            <person name="Varga T."/>
            <person name="Krizsan K."/>
            <person name="Foldi C."/>
            <person name="Dima B."/>
            <person name="Sanchez-Garcia M."/>
            <person name="Sanchez-Ramirez S."/>
            <person name="Szollosi G.J."/>
            <person name="Szarkandi J.G."/>
            <person name="Papp V."/>
            <person name="Albert L."/>
            <person name="Andreopoulos W."/>
            <person name="Angelini C."/>
            <person name="Antonin V."/>
            <person name="Barry K.W."/>
            <person name="Bougher N.L."/>
            <person name="Buchanan P."/>
            <person name="Buyck B."/>
            <person name="Bense V."/>
            <person name="Catcheside P."/>
            <person name="Chovatia M."/>
            <person name="Cooper J."/>
            <person name="Damon W."/>
            <person name="Desjardin D."/>
            <person name="Finy P."/>
            <person name="Geml J."/>
            <person name="Haridas S."/>
            <person name="Hughes K."/>
            <person name="Justo A."/>
            <person name="Karasinski D."/>
            <person name="Kautmanova I."/>
            <person name="Kiss B."/>
            <person name="Kocsube S."/>
            <person name="Kotiranta H."/>
            <person name="LaButti K.M."/>
            <person name="Lechner B.E."/>
            <person name="Liimatainen K."/>
            <person name="Lipzen A."/>
            <person name="Lukacs Z."/>
            <person name="Mihaltcheva S."/>
            <person name="Morgado L.N."/>
            <person name="Niskanen T."/>
            <person name="Noordeloos M.E."/>
            <person name="Ohm R.A."/>
            <person name="Ortiz-Santana B."/>
            <person name="Ovrebo C."/>
            <person name="Racz N."/>
            <person name="Riley R."/>
            <person name="Savchenko A."/>
            <person name="Shiryaev A."/>
            <person name="Soop K."/>
            <person name="Spirin V."/>
            <person name="Szebenyi C."/>
            <person name="Tomsovsky M."/>
            <person name="Tulloss R.E."/>
            <person name="Uehling J."/>
            <person name="Grigoriev I.V."/>
            <person name="Vagvolgyi C."/>
            <person name="Papp T."/>
            <person name="Martin F.M."/>
            <person name="Miettinen O."/>
            <person name="Hibbett D.S."/>
            <person name="Nagy L.G."/>
        </authorList>
    </citation>
    <scope>NUCLEOTIDE SEQUENCE [LARGE SCALE GENOMIC DNA]</scope>
    <source>
        <strain evidence="1 2">CBS 166.37</strain>
    </source>
</reference>
<sequence length="158" mass="17667">MPAIGGEHSRRATSEQICLRISVCSGPCGSRLLLVLGSEQLHLFLGTSMSSAGVHSSRVVSNPSLASNCYFDAPREDKVIRNPSKLSVMKSHGCRGVNGEKIRNQDVRMQLDEDFEIFFAVSSFWFEHSYLSCRRHLTRRISAQNSKYCVRTLSQLLS</sequence>
<dbReference type="EMBL" id="ML213709">
    <property type="protein sequence ID" value="TFK31779.1"/>
    <property type="molecule type" value="Genomic_DNA"/>
</dbReference>
<dbReference type="Proteomes" id="UP000308652">
    <property type="component" value="Unassembled WGS sequence"/>
</dbReference>
<evidence type="ECO:0000313" key="1">
    <source>
        <dbReference type="EMBL" id="TFK31779.1"/>
    </source>
</evidence>
<gene>
    <name evidence="1" type="ORF">BDQ12DRAFT_91822</name>
</gene>
<evidence type="ECO:0000313" key="2">
    <source>
        <dbReference type="Proteomes" id="UP000308652"/>
    </source>
</evidence>
<protein>
    <submittedName>
        <fullName evidence="1">Uncharacterized protein</fullName>
    </submittedName>
</protein>
<organism evidence="1 2">
    <name type="scientific">Crucibulum laeve</name>
    <dbReference type="NCBI Taxonomy" id="68775"/>
    <lineage>
        <taxon>Eukaryota</taxon>
        <taxon>Fungi</taxon>
        <taxon>Dikarya</taxon>
        <taxon>Basidiomycota</taxon>
        <taxon>Agaricomycotina</taxon>
        <taxon>Agaricomycetes</taxon>
        <taxon>Agaricomycetidae</taxon>
        <taxon>Agaricales</taxon>
        <taxon>Agaricineae</taxon>
        <taxon>Nidulariaceae</taxon>
        <taxon>Crucibulum</taxon>
    </lineage>
</organism>
<name>A0A5C3LF53_9AGAR</name>
<proteinExistence type="predicted"/>
<keyword evidence="2" id="KW-1185">Reference proteome</keyword>